<protein>
    <recommendedName>
        <fullName evidence="3">OsmC-like protein</fullName>
    </recommendedName>
</protein>
<organism evidence="1 2">
    <name type="scientific">Pseudovibrio japonicus</name>
    <dbReference type="NCBI Taxonomy" id="366534"/>
    <lineage>
        <taxon>Bacteria</taxon>
        <taxon>Pseudomonadati</taxon>
        <taxon>Pseudomonadota</taxon>
        <taxon>Alphaproteobacteria</taxon>
        <taxon>Hyphomicrobiales</taxon>
        <taxon>Stappiaceae</taxon>
        <taxon>Pseudovibrio</taxon>
    </lineage>
</organism>
<reference evidence="2" key="1">
    <citation type="journal article" date="2019" name="Int. J. Syst. Evol. Microbiol.">
        <title>The Global Catalogue of Microorganisms (GCM) 10K type strain sequencing project: providing services to taxonomists for standard genome sequencing and annotation.</title>
        <authorList>
            <consortium name="The Broad Institute Genomics Platform"/>
            <consortium name="The Broad Institute Genome Sequencing Center for Infectious Disease"/>
            <person name="Wu L."/>
            <person name="Ma J."/>
        </authorList>
    </citation>
    <scope>NUCLEOTIDE SEQUENCE [LARGE SCALE GENOMIC DNA]</scope>
    <source>
        <strain evidence="2">KCTC 12861</strain>
    </source>
</reference>
<proteinExistence type="predicted"/>
<keyword evidence="2" id="KW-1185">Reference proteome</keyword>
<dbReference type="EMBL" id="BMXE01000012">
    <property type="protein sequence ID" value="GHB49180.1"/>
    <property type="molecule type" value="Genomic_DNA"/>
</dbReference>
<evidence type="ECO:0000313" key="1">
    <source>
        <dbReference type="EMBL" id="GHB49180.1"/>
    </source>
</evidence>
<dbReference type="PANTHER" id="PTHR34352">
    <property type="entry name" value="PROTEIN YHFA"/>
    <property type="match status" value="1"/>
</dbReference>
<accession>A0ABQ3ENZ9</accession>
<dbReference type="InterPro" id="IPR015946">
    <property type="entry name" value="KH_dom-like_a/b"/>
</dbReference>
<name>A0ABQ3ENZ9_9HYPH</name>
<comment type="caution">
    <text evidence="1">The sequence shown here is derived from an EMBL/GenBank/DDBJ whole genome shotgun (WGS) entry which is preliminary data.</text>
</comment>
<evidence type="ECO:0000313" key="2">
    <source>
        <dbReference type="Proteomes" id="UP000637980"/>
    </source>
</evidence>
<dbReference type="Gene3D" id="3.30.300.20">
    <property type="match status" value="1"/>
</dbReference>
<dbReference type="InterPro" id="IPR036102">
    <property type="entry name" value="OsmC/Ohrsf"/>
</dbReference>
<dbReference type="RefSeq" id="WP_189438868.1">
    <property type="nucleotide sequence ID" value="NZ_BMXE01000012.1"/>
</dbReference>
<sequence length="136" mass="14764">MTIKLKPKSYGPLKVASLEPAQFSVSNQFGHEYAAGDGDSAEFSAPSDLIMSALASCMAISLEMAARHRKVTLGRVNITVNADRASSLPIRFDSFHLEIALPDYKDREQAEALIKAAKETCTVSNTLNAEIHLKLV</sequence>
<gene>
    <name evidence="1" type="ORF">GCM10007094_42990</name>
</gene>
<dbReference type="Pfam" id="PF02566">
    <property type="entry name" value="OsmC"/>
    <property type="match status" value="1"/>
</dbReference>
<dbReference type="InterPro" id="IPR003718">
    <property type="entry name" value="OsmC/Ohr_fam"/>
</dbReference>
<dbReference type="SUPFAM" id="SSF82784">
    <property type="entry name" value="OsmC-like"/>
    <property type="match status" value="1"/>
</dbReference>
<evidence type="ECO:0008006" key="3">
    <source>
        <dbReference type="Google" id="ProtNLM"/>
    </source>
</evidence>
<dbReference type="PANTHER" id="PTHR34352:SF1">
    <property type="entry name" value="PROTEIN YHFA"/>
    <property type="match status" value="1"/>
</dbReference>
<dbReference type="Proteomes" id="UP000637980">
    <property type="component" value="Unassembled WGS sequence"/>
</dbReference>